<dbReference type="InterPro" id="IPR000873">
    <property type="entry name" value="AMP-dep_synth/lig_dom"/>
</dbReference>
<dbReference type="InterPro" id="IPR045851">
    <property type="entry name" value="AMP-bd_C_sf"/>
</dbReference>
<dbReference type="PANTHER" id="PTHR43767">
    <property type="entry name" value="LONG-CHAIN-FATTY-ACID--COA LIGASE"/>
    <property type="match status" value="1"/>
</dbReference>
<evidence type="ECO:0000259" key="3">
    <source>
        <dbReference type="Pfam" id="PF13193"/>
    </source>
</evidence>
<dbReference type="RefSeq" id="WP_139622814.1">
    <property type="nucleotide sequence ID" value="NZ_VDMP01000023.1"/>
</dbReference>
<dbReference type="Gene3D" id="3.40.50.12780">
    <property type="entry name" value="N-terminal domain of ligase-like"/>
    <property type="match status" value="1"/>
</dbReference>
<dbReference type="AlphaFoldDB" id="A0A5C4VX72"/>
<dbReference type="InterPro" id="IPR042099">
    <property type="entry name" value="ANL_N_sf"/>
</dbReference>
<dbReference type="OrthoDB" id="9803968at2"/>
<feature type="domain" description="AMP-dependent synthetase/ligase" evidence="2">
    <location>
        <begin position="33"/>
        <end position="388"/>
    </location>
</feature>
<feature type="region of interest" description="Disordered" evidence="1">
    <location>
        <begin position="341"/>
        <end position="360"/>
    </location>
</feature>
<dbReference type="Pfam" id="PF00501">
    <property type="entry name" value="AMP-binding"/>
    <property type="match status" value="1"/>
</dbReference>
<dbReference type="Gene3D" id="3.30.300.30">
    <property type="match status" value="1"/>
</dbReference>
<reference evidence="4 5" key="1">
    <citation type="journal article" date="2016" name="Int. J. Syst. Evol. Microbiol.">
        <title>Nocardioides albidus sp. nov., an actinobacterium isolated from garden soil.</title>
        <authorList>
            <person name="Singh H."/>
            <person name="Du J."/>
            <person name="Trinh H."/>
            <person name="Won K."/>
            <person name="Yang J.E."/>
            <person name="Yin C."/>
            <person name="Kook M."/>
            <person name="Yi T.H."/>
        </authorList>
    </citation>
    <scope>NUCLEOTIDE SEQUENCE [LARGE SCALE GENOMIC DNA]</scope>
    <source>
        <strain evidence="4 5">CCTCC AB 2015297</strain>
    </source>
</reference>
<dbReference type="InterPro" id="IPR020845">
    <property type="entry name" value="AMP-binding_CS"/>
</dbReference>
<dbReference type="EMBL" id="VDMP01000023">
    <property type="protein sequence ID" value="TNM40468.1"/>
    <property type="molecule type" value="Genomic_DNA"/>
</dbReference>
<comment type="caution">
    <text evidence="4">The sequence shown here is derived from an EMBL/GenBank/DDBJ whole genome shotgun (WGS) entry which is preliminary data.</text>
</comment>
<evidence type="ECO:0000256" key="1">
    <source>
        <dbReference type="SAM" id="MobiDB-lite"/>
    </source>
</evidence>
<evidence type="ECO:0000259" key="2">
    <source>
        <dbReference type="Pfam" id="PF00501"/>
    </source>
</evidence>
<dbReference type="InterPro" id="IPR050237">
    <property type="entry name" value="ATP-dep_AMP-bd_enzyme"/>
</dbReference>
<dbReference type="Pfam" id="PF13193">
    <property type="entry name" value="AMP-binding_C"/>
    <property type="match status" value="1"/>
</dbReference>
<sequence length="543" mass="58582">MTPTTPSSPPSRSTAQPTAQPIARPINLADILEAMADALPGRTAIHTGDRVWTFAEIDERSTRLANHLVELGIRPGEHVAVHSANRIEWVDALYGCLKARAVPININYKYLRDELAYLYDNADCVAAIVAPEYAGALAELDIATLRHTLVLGEEYDAALAAASPERRITGRSADDHYVLYTGGTTGSPKGVVWRNEDLIRAALNAARYGAPLDSVEQLVEEAVAVESPMVLLACGPMMHGGSQWILGNAHVAGQTVALYTEPHFDAVRILDLVEKARVVSLTFLGDAMGRPVAEAILAEPDRWDLSSLAAVSNGAAPLSDGVREEIRRALPGRFILDSYGSSESGAAGSRMDDGTDGGQSAPRFTVTEQVEVFDPDFKPCPVGVDGMLGRCGPVPLGYYKDPVKTAATFKEIDGVRWAIPGDFARREEDGSVTVLGRGSVCINTGGEKVHPEEVEAVLLRHEDVFDAVVVGTPHERWGQQVTALVQRRADARLSEDDVRDHCRALIANYKVPKTVLFVDEVPRTPVSKVDYRASADLAARLLA</sequence>
<dbReference type="GO" id="GO:0016878">
    <property type="term" value="F:acid-thiol ligase activity"/>
    <property type="evidence" value="ECO:0007669"/>
    <property type="project" value="UniProtKB-ARBA"/>
</dbReference>
<dbReference type="SUPFAM" id="SSF56801">
    <property type="entry name" value="Acetyl-CoA synthetase-like"/>
    <property type="match status" value="1"/>
</dbReference>
<dbReference type="PROSITE" id="PS00455">
    <property type="entry name" value="AMP_BINDING"/>
    <property type="match status" value="1"/>
</dbReference>
<name>A0A5C4VX72_9ACTN</name>
<dbReference type="PANTHER" id="PTHR43767:SF1">
    <property type="entry name" value="NONRIBOSOMAL PEPTIDE SYNTHASE PES1 (EUROFUNG)-RELATED"/>
    <property type="match status" value="1"/>
</dbReference>
<feature type="region of interest" description="Disordered" evidence="1">
    <location>
        <begin position="1"/>
        <end position="20"/>
    </location>
</feature>
<accession>A0A5C4VX72</accession>
<dbReference type="InterPro" id="IPR025110">
    <property type="entry name" value="AMP-bd_C"/>
</dbReference>
<organism evidence="4 5">
    <name type="scientific">Nocardioides albidus</name>
    <dbReference type="NCBI Taxonomy" id="1517589"/>
    <lineage>
        <taxon>Bacteria</taxon>
        <taxon>Bacillati</taxon>
        <taxon>Actinomycetota</taxon>
        <taxon>Actinomycetes</taxon>
        <taxon>Propionibacteriales</taxon>
        <taxon>Nocardioidaceae</taxon>
        <taxon>Nocardioides</taxon>
    </lineage>
</organism>
<dbReference type="Proteomes" id="UP000313231">
    <property type="component" value="Unassembled WGS sequence"/>
</dbReference>
<keyword evidence="5" id="KW-1185">Reference proteome</keyword>
<feature type="compositionally biased region" description="Low complexity" evidence="1">
    <location>
        <begin position="1"/>
        <end position="14"/>
    </location>
</feature>
<gene>
    <name evidence="4" type="ORF">FHP29_10485</name>
</gene>
<evidence type="ECO:0000313" key="4">
    <source>
        <dbReference type="EMBL" id="TNM40468.1"/>
    </source>
</evidence>
<protein>
    <submittedName>
        <fullName evidence="4">Acyl-CoA synthetase</fullName>
    </submittedName>
</protein>
<feature type="domain" description="AMP-binding enzyme C-terminal" evidence="3">
    <location>
        <begin position="453"/>
        <end position="528"/>
    </location>
</feature>
<dbReference type="NCBIfam" id="NF005863">
    <property type="entry name" value="PRK07798.1"/>
    <property type="match status" value="1"/>
</dbReference>
<proteinExistence type="predicted"/>
<evidence type="ECO:0000313" key="5">
    <source>
        <dbReference type="Proteomes" id="UP000313231"/>
    </source>
</evidence>